<accession>A0A453TC90</accession>
<reference evidence="3" key="2">
    <citation type="journal article" date="2017" name="Nat. Plants">
        <title>The Aegilops tauschii genome reveals multiple impacts of transposons.</title>
        <authorList>
            <person name="Zhao G."/>
            <person name="Zou C."/>
            <person name="Li K."/>
            <person name="Wang K."/>
            <person name="Li T."/>
            <person name="Gao L."/>
            <person name="Zhang X."/>
            <person name="Wang H."/>
            <person name="Yang Z."/>
            <person name="Liu X."/>
            <person name="Jiang W."/>
            <person name="Mao L."/>
            <person name="Kong X."/>
            <person name="Jiao Y."/>
            <person name="Jia J."/>
        </authorList>
    </citation>
    <scope>NUCLEOTIDE SEQUENCE [LARGE SCALE GENOMIC DNA]</scope>
    <source>
        <strain evidence="3">cv. AL8/78</strain>
    </source>
</reference>
<dbReference type="AlphaFoldDB" id="A0A453TC90"/>
<reference evidence="2" key="5">
    <citation type="journal article" date="2021" name="G3 (Bethesda)">
        <title>Aegilops tauschii genome assembly Aet v5.0 features greater sequence contiguity and improved annotation.</title>
        <authorList>
            <person name="Wang L."/>
            <person name="Zhu T."/>
            <person name="Rodriguez J.C."/>
            <person name="Deal K.R."/>
            <person name="Dubcovsky J."/>
            <person name="McGuire P.E."/>
            <person name="Lux T."/>
            <person name="Spannagl M."/>
            <person name="Mayer K.F.X."/>
            <person name="Baldrich P."/>
            <person name="Meyers B.C."/>
            <person name="Huo N."/>
            <person name="Gu Y.Q."/>
            <person name="Zhou H."/>
            <person name="Devos K.M."/>
            <person name="Bennetzen J.L."/>
            <person name="Unver T."/>
            <person name="Budak H."/>
            <person name="Gulick P.J."/>
            <person name="Galiba G."/>
            <person name="Kalapos B."/>
            <person name="Nelson D.R."/>
            <person name="Li P."/>
            <person name="You F.M."/>
            <person name="Luo M.C."/>
            <person name="Dvorak J."/>
        </authorList>
    </citation>
    <scope>NUCLEOTIDE SEQUENCE [LARGE SCALE GENOMIC DNA]</scope>
    <source>
        <strain evidence="2">cv. AL8/78</strain>
    </source>
</reference>
<dbReference type="EnsemblPlants" id="AET7Gv21335900.3">
    <property type="protein sequence ID" value="AET7Gv21335900.3"/>
    <property type="gene ID" value="AET7Gv21335900"/>
</dbReference>
<reference evidence="2" key="4">
    <citation type="submission" date="2019-03" db="UniProtKB">
        <authorList>
            <consortium name="EnsemblPlants"/>
        </authorList>
    </citation>
    <scope>IDENTIFICATION</scope>
</reference>
<reference evidence="3" key="1">
    <citation type="journal article" date="2014" name="Science">
        <title>Ancient hybridizations among the ancestral genomes of bread wheat.</title>
        <authorList>
            <consortium name="International Wheat Genome Sequencing Consortium,"/>
            <person name="Marcussen T."/>
            <person name="Sandve S.R."/>
            <person name="Heier L."/>
            <person name="Spannagl M."/>
            <person name="Pfeifer M."/>
            <person name="Jakobsen K.S."/>
            <person name="Wulff B.B."/>
            <person name="Steuernagel B."/>
            <person name="Mayer K.F."/>
            <person name="Olsen O.A."/>
        </authorList>
    </citation>
    <scope>NUCLEOTIDE SEQUENCE [LARGE SCALE GENOMIC DNA]</scope>
    <source>
        <strain evidence="3">cv. AL8/78</strain>
    </source>
</reference>
<proteinExistence type="predicted"/>
<protein>
    <recommendedName>
        <fullName evidence="1">F-box domain-containing protein</fullName>
    </recommendedName>
</protein>
<name>A0A453TC90_AEGTS</name>
<evidence type="ECO:0000313" key="2">
    <source>
        <dbReference type="EnsemblPlants" id="AET7Gv21335900.3"/>
    </source>
</evidence>
<dbReference type="SUPFAM" id="SSF81383">
    <property type="entry name" value="F-box domain"/>
    <property type="match status" value="1"/>
</dbReference>
<sequence length="76" mass="8224">SPLSFLSLDGALLPGFLVYNSIHRTHAGQVFDEMCTRGPSARDWSKMPLDALTSVFAKLGAVELLMGAGLVCRSWL</sequence>
<organism evidence="2 3">
    <name type="scientific">Aegilops tauschii subsp. strangulata</name>
    <name type="common">Goatgrass</name>
    <dbReference type="NCBI Taxonomy" id="200361"/>
    <lineage>
        <taxon>Eukaryota</taxon>
        <taxon>Viridiplantae</taxon>
        <taxon>Streptophyta</taxon>
        <taxon>Embryophyta</taxon>
        <taxon>Tracheophyta</taxon>
        <taxon>Spermatophyta</taxon>
        <taxon>Magnoliopsida</taxon>
        <taxon>Liliopsida</taxon>
        <taxon>Poales</taxon>
        <taxon>Poaceae</taxon>
        <taxon>BOP clade</taxon>
        <taxon>Pooideae</taxon>
        <taxon>Triticodae</taxon>
        <taxon>Triticeae</taxon>
        <taxon>Triticinae</taxon>
        <taxon>Aegilops</taxon>
    </lineage>
</organism>
<keyword evidence="3" id="KW-1185">Reference proteome</keyword>
<dbReference type="InterPro" id="IPR001810">
    <property type="entry name" value="F-box_dom"/>
</dbReference>
<feature type="domain" description="F-box" evidence="1">
    <location>
        <begin position="44"/>
        <end position="75"/>
    </location>
</feature>
<dbReference type="Gene3D" id="1.20.1280.50">
    <property type="match status" value="1"/>
</dbReference>
<dbReference type="Pfam" id="PF00646">
    <property type="entry name" value="F-box"/>
    <property type="match status" value="1"/>
</dbReference>
<dbReference type="Gramene" id="AET7Gv21335900.3">
    <property type="protein sequence ID" value="AET7Gv21335900.3"/>
    <property type="gene ID" value="AET7Gv21335900"/>
</dbReference>
<reference evidence="2" key="3">
    <citation type="journal article" date="2017" name="Nature">
        <title>Genome sequence of the progenitor of the wheat D genome Aegilops tauschii.</title>
        <authorList>
            <person name="Luo M.C."/>
            <person name="Gu Y.Q."/>
            <person name="Puiu D."/>
            <person name="Wang H."/>
            <person name="Twardziok S.O."/>
            <person name="Deal K.R."/>
            <person name="Huo N."/>
            <person name="Zhu T."/>
            <person name="Wang L."/>
            <person name="Wang Y."/>
            <person name="McGuire P.E."/>
            <person name="Liu S."/>
            <person name="Long H."/>
            <person name="Ramasamy R.K."/>
            <person name="Rodriguez J.C."/>
            <person name="Van S.L."/>
            <person name="Yuan L."/>
            <person name="Wang Z."/>
            <person name="Xia Z."/>
            <person name="Xiao L."/>
            <person name="Anderson O.D."/>
            <person name="Ouyang S."/>
            <person name="Liang Y."/>
            <person name="Zimin A.V."/>
            <person name="Pertea G."/>
            <person name="Qi P."/>
            <person name="Bennetzen J.L."/>
            <person name="Dai X."/>
            <person name="Dawson M.W."/>
            <person name="Muller H.G."/>
            <person name="Kugler K."/>
            <person name="Rivarola-Duarte L."/>
            <person name="Spannagl M."/>
            <person name="Mayer K.F.X."/>
            <person name="Lu F.H."/>
            <person name="Bevan M.W."/>
            <person name="Leroy P."/>
            <person name="Li P."/>
            <person name="You F.M."/>
            <person name="Sun Q."/>
            <person name="Liu Z."/>
            <person name="Lyons E."/>
            <person name="Wicker T."/>
            <person name="Salzberg S.L."/>
            <person name="Devos K.M."/>
            <person name="Dvorak J."/>
        </authorList>
    </citation>
    <scope>NUCLEOTIDE SEQUENCE [LARGE SCALE GENOMIC DNA]</scope>
    <source>
        <strain evidence="2">cv. AL8/78</strain>
    </source>
</reference>
<evidence type="ECO:0000313" key="3">
    <source>
        <dbReference type="Proteomes" id="UP000015105"/>
    </source>
</evidence>
<dbReference type="Proteomes" id="UP000015105">
    <property type="component" value="Chromosome 7D"/>
</dbReference>
<evidence type="ECO:0000259" key="1">
    <source>
        <dbReference type="Pfam" id="PF00646"/>
    </source>
</evidence>
<dbReference type="InterPro" id="IPR036047">
    <property type="entry name" value="F-box-like_dom_sf"/>
</dbReference>